<accession>A0A9P7G604</accession>
<reference evidence="2" key="1">
    <citation type="submission" date="2020-07" db="EMBL/GenBank/DDBJ databases">
        <authorList>
            <person name="Nieuwenhuis M."/>
            <person name="Van De Peppel L.J.J."/>
        </authorList>
    </citation>
    <scope>NUCLEOTIDE SEQUENCE</scope>
    <source>
        <strain evidence="2">AP01</strain>
        <tissue evidence="2">Mycelium</tissue>
    </source>
</reference>
<dbReference type="EMBL" id="JABCKV010000114">
    <property type="protein sequence ID" value="KAG5643415.1"/>
    <property type="molecule type" value="Genomic_DNA"/>
</dbReference>
<dbReference type="InterPro" id="IPR012808">
    <property type="entry name" value="CHP02453"/>
</dbReference>
<dbReference type="AlphaFoldDB" id="A0A9P7G604"/>
<dbReference type="Pfam" id="PF09365">
    <property type="entry name" value="DUF2461"/>
    <property type="match status" value="1"/>
</dbReference>
<proteinExistence type="predicted"/>
<dbReference type="Proteomes" id="UP000775547">
    <property type="component" value="Unassembled WGS sequence"/>
</dbReference>
<keyword evidence="3" id="KW-1185">Reference proteome</keyword>
<evidence type="ECO:0000313" key="2">
    <source>
        <dbReference type="EMBL" id="KAG5643415.1"/>
    </source>
</evidence>
<comment type="caution">
    <text evidence="2">The sequence shown here is derived from an EMBL/GenBank/DDBJ whole genome shotgun (WGS) entry which is preliminary data.</text>
</comment>
<protein>
    <submittedName>
        <fullName evidence="2">Uncharacterized protein</fullName>
    </submittedName>
</protein>
<dbReference type="PANTHER" id="PTHR36452:SF1">
    <property type="entry name" value="DUF2461 DOMAIN-CONTAINING PROTEIN"/>
    <property type="match status" value="1"/>
</dbReference>
<organism evidence="2 3">
    <name type="scientific">Asterophora parasitica</name>
    <dbReference type="NCBI Taxonomy" id="117018"/>
    <lineage>
        <taxon>Eukaryota</taxon>
        <taxon>Fungi</taxon>
        <taxon>Dikarya</taxon>
        <taxon>Basidiomycota</taxon>
        <taxon>Agaricomycotina</taxon>
        <taxon>Agaricomycetes</taxon>
        <taxon>Agaricomycetidae</taxon>
        <taxon>Agaricales</taxon>
        <taxon>Tricholomatineae</taxon>
        <taxon>Lyophyllaceae</taxon>
        <taxon>Asterophora</taxon>
    </lineage>
</organism>
<sequence length="200" mass="21912">MRIASDRWCAFSFSYYVYGFASTLCPIIPRPTNARTNRAVKPGGESLIAAGSWCPGRAELANIRTNIKKSSRRLRRVLAAPEFVAYFGEPKPSADGTRRSVFGMEDELKVAPKGVDKSHPDIDLLKCRSFAVVHQFTDEEVLAPDFKEKVSGMVNVMRPFVHCLNDLMTVNAGGTGGGSSDSEEGEGAEEEDEDEDEEDG</sequence>
<evidence type="ECO:0000313" key="3">
    <source>
        <dbReference type="Proteomes" id="UP000775547"/>
    </source>
</evidence>
<feature type="compositionally biased region" description="Acidic residues" evidence="1">
    <location>
        <begin position="181"/>
        <end position="200"/>
    </location>
</feature>
<dbReference type="OrthoDB" id="2537769at2759"/>
<evidence type="ECO:0000256" key="1">
    <source>
        <dbReference type="SAM" id="MobiDB-lite"/>
    </source>
</evidence>
<gene>
    <name evidence="2" type="ORF">DXG03_000959</name>
</gene>
<feature type="region of interest" description="Disordered" evidence="1">
    <location>
        <begin position="172"/>
        <end position="200"/>
    </location>
</feature>
<reference evidence="2" key="2">
    <citation type="submission" date="2021-10" db="EMBL/GenBank/DDBJ databases">
        <title>Phylogenomics reveals ancestral predisposition of the termite-cultivated fungus Termitomyces towards a domesticated lifestyle.</title>
        <authorList>
            <person name="Auxier B."/>
            <person name="Grum-Grzhimaylo A."/>
            <person name="Cardenas M.E."/>
            <person name="Lodge J.D."/>
            <person name="Laessoe T."/>
            <person name="Pedersen O."/>
            <person name="Smith M.E."/>
            <person name="Kuyper T.W."/>
            <person name="Franco-Molano E.A."/>
            <person name="Baroni T.J."/>
            <person name="Aanen D.K."/>
        </authorList>
    </citation>
    <scope>NUCLEOTIDE SEQUENCE</scope>
    <source>
        <strain evidence="2">AP01</strain>
        <tissue evidence="2">Mycelium</tissue>
    </source>
</reference>
<dbReference type="PANTHER" id="PTHR36452">
    <property type="entry name" value="CHROMOSOME 12, WHOLE GENOME SHOTGUN SEQUENCE"/>
    <property type="match status" value="1"/>
</dbReference>
<name>A0A9P7G604_9AGAR</name>